<dbReference type="GO" id="GO:0008168">
    <property type="term" value="F:methyltransferase activity"/>
    <property type="evidence" value="ECO:0007669"/>
    <property type="project" value="UniProtKB-KW"/>
</dbReference>
<gene>
    <name evidence="5" type="ORF">A1Q2_06767</name>
</gene>
<dbReference type="PROSITE" id="PS50868">
    <property type="entry name" value="POST_SET"/>
    <property type="match status" value="1"/>
</dbReference>
<dbReference type="STRING" id="1220162.K1WBF9"/>
<keyword evidence="2" id="KW-0808">Transferase</keyword>
<protein>
    <recommendedName>
        <fullName evidence="4">Post-SET domain-containing protein</fullName>
    </recommendedName>
</protein>
<name>K1WBF9_TRIAC</name>
<evidence type="ECO:0000256" key="1">
    <source>
        <dbReference type="ARBA" id="ARBA00022603"/>
    </source>
</evidence>
<dbReference type="InParanoid" id="K1WBF9"/>
<dbReference type="Proteomes" id="UP000006757">
    <property type="component" value="Unassembled WGS sequence"/>
</dbReference>
<evidence type="ECO:0000256" key="2">
    <source>
        <dbReference type="ARBA" id="ARBA00022679"/>
    </source>
</evidence>
<sequence length="331" mass="35423">MPPHNQTSLVPSDQQQCAETVLGSRSARATHTAHLLKALGLPHAMASGRVTLRQEADGHGKREATSGAIYLLGFPALVLSPSFSYHPVVTPASPPSSPSLPLPAPCSEPPPPKTGSIAPIKMTADLINGHPVPVPSLKNGDVASQLPREAPQAWSKPVGNAKAYSPDHPGRFHVVFQESAQDGVEAYSSKLVADRDYAPGEQLAPLKNISIAPVKAYSSVQFGPGEHDHFELNSDLLFMNHSCAPTAEMRLYPGSPSRWEVTVGPKGLKAGDDITFFYPSTEWDMAQGFDCSCGAEQCLGQIRGAKYLTLEQLEDRGVVNEHIRALKAAQE</sequence>
<dbReference type="HOGENOM" id="CLU_839883_0_0_1"/>
<dbReference type="InterPro" id="IPR053201">
    <property type="entry name" value="Flavunoidine_N-MTase"/>
</dbReference>
<keyword evidence="1" id="KW-0489">Methyltransferase</keyword>
<dbReference type="GO" id="GO:0032259">
    <property type="term" value="P:methylation"/>
    <property type="evidence" value="ECO:0007669"/>
    <property type="project" value="UniProtKB-KW"/>
</dbReference>
<proteinExistence type="predicted"/>
<organism evidence="5 6">
    <name type="scientific">Trichosporon asahii var. asahii (strain CBS 8904)</name>
    <name type="common">Yeast</name>
    <dbReference type="NCBI Taxonomy" id="1220162"/>
    <lineage>
        <taxon>Eukaryota</taxon>
        <taxon>Fungi</taxon>
        <taxon>Dikarya</taxon>
        <taxon>Basidiomycota</taxon>
        <taxon>Agaricomycotina</taxon>
        <taxon>Tremellomycetes</taxon>
        <taxon>Trichosporonales</taxon>
        <taxon>Trichosporonaceae</taxon>
        <taxon>Trichosporon</taxon>
    </lineage>
</organism>
<feature type="compositionally biased region" description="Pro residues" evidence="3">
    <location>
        <begin position="92"/>
        <end position="112"/>
    </location>
</feature>
<dbReference type="Gene3D" id="2.170.270.10">
    <property type="entry name" value="SET domain"/>
    <property type="match status" value="1"/>
</dbReference>
<dbReference type="EMBL" id="AMBO01000378">
    <property type="protein sequence ID" value="EKC99013.1"/>
    <property type="molecule type" value="Genomic_DNA"/>
</dbReference>
<dbReference type="eggNOG" id="ENOG502S11B">
    <property type="taxonomic scope" value="Eukaryota"/>
</dbReference>
<dbReference type="PANTHER" id="PTHR12350">
    <property type="entry name" value="HISTONE-LYSINE N-METHYLTRANSFERASE-RELATED"/>
    <property type="match status" value="1"/>
</dbReference>
<dbReference type="InterPro" id="IPR003616">
    <property type="entry name" value="Post-SET_dom"/>
</dbReference>
<reference evidence="5 6" key="1">
    <citation type="journal article" date="2012" name="Eukaryot. Cell">
        <title>Genome sequence of the Trichosporon asahii environmental strain CBS 8904.</title>
        <authorList>
            <person name="Yang R.Y."/>
            <person name="Li H.T."/>
            <person name="Zhu H."/>
            <person name="Zhou G.P."/>
            <person name="Wang M."/>
            <person name="Wang L."/>
        </authorList>
    </citation>
    <scope>NUCLEOTIDE SEQUENCE [LARGE SCALE GENOMIC DNA]</scope>
    <source>
        <strain evidence="5 6">CBS 8904</strain>
    </source>
</reference>
<feature type="domain" description="Post-SET" evidence="4">
    <location>
        <begin position="287"/>
        <end position="303"/>
    </location>
</feature>
<keyword evidence="6" id="KW-1185">Reference proteome</keyword>
<comment type="caution">
    <text evidence="5">The sequence shown here is derived from an EMBL/GenBank/DDBJ whole genome shotgun (WGS) entry which is preliminary data.</text>
</comment>
<accession>K1WBF9</accession>
<dbReference type="OrthoDB" id="5984008at2759"/>
<evidence type="ECO:0000256" key="3">
    <source>
        <dbReference type="SAM" id="MobiDB-lite"/>
    </source>
</evidence>
<dbReference type="InterPro" id="IPR046341">
    <property type="entry name" value="SET_dom_sf"/>
</dbReference>
<dbReference type="AlphaFoldDB" id="K1WBF9"/>
<evidence type="ECO:0000313" key="6">
    <source>
        <dbReference type="Proteomes" id="UP000006757"/>
    </source>
</evidence>
<evidence type="ECO:0000313" key="5">
    <source>
        <dbReference type="EMBL" id="EKC99013.1"/>
    </source>
</evidence>
<evidence type="ECO:0000259" key="4">
    <source>
        <dbReference type="PROSITE" id="PS50868"/>
    </source>
</evidence>
<dbReference type="SUPFAM" id="SSF82199">
    <property type="entry name" value="SET domain"/>
    <property type="match status" value="1"/>
</dbReference>
<feature type="region of interest" description="Disordered" evidence="3">
    <location>
        <begin position="89"/>
        <end position="112"/>
    </location>
</feature>
<dbReference type="PANTHER" id="PTHR12350:SF19">
    <property type="entry name" value="SET DOMAIN-CONTAINING PROTEIN"/>
    <property type="match status" value="1"/>
</dbReference>